<evidence type="ECO:0000259" key="8">
    <source>
        <dbReference type="Pfam" id="PF01494"/>
    </source>
</evidence>
<keyword evidence="9" id="KW-0830">Ubiquinone</keyword>
<evidence type="ECO:0000313" key="10">
    <source>
        <dbReference type="Proteomes" id="UP000887222"/>
    </source>
</evidence>
<protein>
    <submittedName>
        <fullName evidence="9">Ubiquinone biosynthesis hydroxylase UbiH</fullName>
    </submittedName>
</protein>
<evidence type="ECO:0000256" key="6">
    <source>
        <dbReference type="ARBA" id="ARBA00023002"/>
    </source>
</evidence>
<dbReference type="Pfam" id="PF01494">
    <property type="entry name" value="FAD_binding_3"/>
    <property type="match status" value="1"/>
</dbReference>
<keyword evidence="10" id="KW-1185">Reference proteome</keyword>
<evidence type="ECO:0000256" key="7">
    <source>
        <dbReference type="ARBA" id="ARBA00023033"/>
    </source>
</evidence>
<dbReference type="InterPro" id="IPR051205">
    <property type="entry name" value="UbiH/COQ6_monooxygenase"/>
</dbReference>
<dbReference type="InterPro" id="IPR002938">
    <property type="entry name" value="FAD-bd"/>
</dbReference>
<comment type="cofactor">
    <cofactor evidence="1">
        <name>FAD</name>
        <dbReference type="ChEBI" id="CHEBI:57692"/>
    </cofactor>
</comment>
<dbReference type="InterPro" id="IPR010971">
    <property type="entry name" value="UbiH/COQ6"/>
</dbReference>
<evidence type="ECO:0000256" key="3">
    <source>
        <dbReference type="ARBA" id="ARBA00005349"/>
    </source>
</evidence>
<dbReference type="PANTHER" id="PTHR43876">
    <property type="entry name" value="UBIQUINONE BIOSYNTHESIS MONOOXYGENASE COQ6, MITOCHONDRIAL"/>
    <property type="match status" value="1"/>
</dbReference>
<keyword evidence="5" id="KW-0274">FAD</keyword>
<proteinExistence type="inferred from homology"/>
<evidence type="ECO:0000256" key="4">
    <source>
        <dbReference type="ARBA" id="ARBA00022630"/>
    </source>
</evidence>
<reference evidence="9 10" key="1">
    <citation type="journal article" date="2022" name="Int. J. Syst. Evol. Microbiol.">
        <title>Noviherbaspirillum aridicola sp. nov., isolated from an arid soil in Pakistan.</title>
        <authorList>
            <person name="Khan I.U."/>
            <person name="Saqib M."/>
            <person name="Amin A."/>
            <person name="Hussain F."/>
            <person name="Li L."/>
            <person name="Liu Y.H."/>
            <person name="Fang B.Z."/>
            <person name="Ahmed I."/>
            <person name="Li W.J."/>
        </authorList>
    </citation>
    <scope>NUCLEOTIDE SEQUENCE [LARGE SCALE GENOMIC DNA]</scope>
    <source>
        <strain evidence="9 10">NCCP-691</strain>
    </source>
</reference>
<name>A0ABQ4Q8M4_9BURK</name>
<keyword evidence="7" id="KW-0503">Monooxygenase</keyword>
<comment type="pathway">
    <text evidence="2">Cofactor biosynthesis; ubiquinone biosynthesis.</text>
</comment>
<sequence>MPSQGKVCVIGNGAVGKAAALAFAQAGLDVTLLAPPARQVAPDPASWDLRVYALNHTAHALLSSLRVWQAMDAARVAPVDVMDVNGDGEGAGQLVFDAWGARTDTLAWIAEDRNINQALDAALRFAPGLRIVNGSATALRQLPDRAVVELAGGETIEAELVVGADGAESWVRGQCDIGLDYRSYGQLAVVSNFECEKPHGGVASQWFTSAEGIVALLPLPGQRLSLVWSAPEMLAQQLLAMPVSQLAERVCAVSSQRYGHLRPVQPELARGFPLRLMRPHAIVAPRVALVGDAAHVVHPLAGHGMNLGFADVAALVRVVAGRESYRDAGDERVLARYARERKEDILLMQVATDGLERLFGSSLEPVRLLRNAGLSLVNRLPFLKRALISQALGKR</sequence>
<dbReference type="PANTHER" id="PTHR43876:SF7">
    <property type="entry name" value="UBIQUINONE BIOSYNTHESIS MONOOXYGENASE COQ6, MITOCHONDRIAL"/>
    <property type="match status" value="1"/>
</dbReference>
<keyword evidence="4" id="KW-0285">Flavoprotein</keyword>
<comment type="caution">
    <text evidence="9">The sequence shown here is derived from an EMBL/GenBank/DDBJ whole genome shotgun (WGS) entry which is preliminary data.</text>
</comment>
<organism evidence="9 10">
    <name type="scientific">Noviherbaspirillum aridicola</name>
    <dbReference type="NCBI Taxonomy" id="2849687"/>
    <lineage>
        <taxon>Bacteria</taxon>
        <taxon>Pseudomonadati</taxon>
        <taxon>Pseudomonadota</taxon>
        <taxon>Betaproteobacteria</taxon>
        <taxon>Burkholderiales</taxon>
        <taxon>Oxalobacteraceae</taxon>
        <taxon>Noviherbaspirillum</taxon>
    </lineage>
</organism>
<evidence type="ECO:0000313" key="9">
    <source>
        <dbReference type="EMBL" id="GIZ53503.1"/>
    </source>
</evidence>
<comment type="similarity">
    <text evidence="3">Belongs to the UbiH/COQ6 family.</text>
</comment>
<accession>A0ABQ4Q8M4</accession>
<dbReference type="Proteomes" id="UP000887222">
    <property type="component" value="Unassembled WGS sequence"/>
</dbReference>
<dbReference type="EMBL" id="BPMK01000017">
    <property type="protein sequence ID" value="GIZ53503.1"/>
    <property type="molecule type" value="Genomic_DNA"/>
</dbReference>
<feature type="domain" description="FAD-binding" evidence="8">
    <location>
        <begin position="6"/>
        <end position="342"/>
    </location>
</feature>
<dbReference type="SUPFAM" id="SSF51905">
    <property type="entry name" value="FAD/NAD(P)-binding domain"/>
    <property type="match status" value="1"/>
</dbReference>
<dbReference type="PRINTS" id="PR00420">
    <property type="entry name" value="RNGMNOXGNASE"/>
</dbReference>
<dbReference type="InterPro" id="IPR036188">
    <property type="entry name" value="FAD/NAD-bd_sf"/>
</dbReference>
<evidence type="ECO:0000256" key="1">
    <source>
        <dbReference type="ARBA" id="ARBA00001974"/>
    </source>
</evidence>
<dbReference type="NCBIfam" id="TIGR01988">
    <property type="entry name" value="Ubi-OHases"/>
    <property type="match status" value="1"/>
</dbReference>
<evidence type="ECO:0000256" key="2">
    <source>
        <dbReference type="ARBA" id="ARBA00004749"/>
    </source>
</evidence>
<keyword evidence="6" id="KW-0560">Oxidoreductase</keyword>
<dbReference type="Gene3D" id="3.50.50.60">
    <property type="entry name" value="FAD/NAD(P)-binding domain"/>
    <property type="match status" value="2"/>
</dbReference>
<gene>
    <name evidence="9" type="ORF">NCCP691_35170</name>
</gene>
<dbReference type="RefSeq" id="WP_220809917.1">
    <property type="nucleotide sequence ID" value="NZ_BPMK01000017.1"/>
</dbReference>
<evidence type="ECO:0000256" key="5">
    <source>
        <dbReference type="ARBA" id="ARBA00022827"/>
    </source>
</evidence>